<evidence type="ECO:0000313" key="24">
    <source>
        <dbReference type="Proteomes" id="UP000254428"/>
    </source>
</evidence>
<dbReference type="GO" id="GO:0016787">
    <property type="term" value="F:hydrolase activity"/>
    <property type="evidence" value="ECO:0007669"/>
    <property type="project" value="UniProtKB-KW"/>
</dbReference>
<evidence type="ECO:0000256" key="17">
    <source>
        <dbReference type="ARBA" id="ARBA00025614"/>
    </source>
</evidence>
<dbReference type="Pfam" id="PF00430">
    <property type="entry name" value="ATP-synt_B"/>
    <property type="match status" value="1"/>
</dbReference>
<dbReference type="InterPro" id="IPR002146">
    <property type="entry name" value="ATP_synth_b/b'su_bac/chlpt"/>
</dbReference>
<dbReference type="GO" id="GO:0012505">
    <property type="term" value="C:endomembrane system"/>
    <property type="evidence" value="ECO:0007669"/>
    <property type="project" value="UniProtKB-SubCell"/>
</dbReference>
<dbReference type="InterPro" id="IPR005864">
    <property type="entry name" value="ATP_synth_F0_bsu_bac"/>
</dbReference>
<keyword evidence="11 20" id="KW-0472">Membrane</keyword>
<dbReference type="PANTHER" id="PTHR11910">
    <property type="entry name" value="ATP SYNTHASE DELTA CHAIN"/>
    <property type="match status" value="1"/>
</dbReference>
<dbReference type="NCBIfam" id="TIGR01144">
    <property type="entry name" value="ATP_synt_b"/>
    <property type="match status" value="1"/>
</dbReference>
<keyword evidence="22" id="KW-0175">Coiled coil</keyword>
<dbReference type="InterPro" id="IPR020781">
    <property type="entry name" value="ATPase_OSCP/d_CS"/>
</dbReference>
<evidence type="ECO:0000256" key="4">
    <source>
        <dbReference type="ARBA" id="ARBA00022475"/>
    </source>
</evidence>
<comment type="function">
    <text evidence="16 20">F(1)F(0) ATP synthase produces ATP from ADP in the presence of a proton or sodium gradient. F-type ATPases consist of two structural domains, F(1) containing the extramembraneous catalytic core and F(0) containing the membrane proton channel, linked together by a central stalk and a peripheral stalk. During catalysis, ATP synthesis in the catalytic domain of F(1) is coupled via a rotary mechanism of the central stalk subunits to proton translocation.</text>
</comment>
<dbReference type="PROSITE" id="PS00389">
    <property type="entry name" value="ATPASE_DELTA"/>
    <property type="match status" value="1"/>
</dbReference>
<evidence type="ECO:0000256" key="6">
    <source>
        <dbReference type="ARBA" id="ARBA00022547"/>
    </source>
</evidence>
<evidence type="ECO:0000256" key="5">
    <source>
        <dbReference type="ARBA" id="ARBA00022519"/>
    </source>
</evidence>
<evidence type="ECO:0000256" key="3">
    <source>
        <dbReference type="ARBA" id="ARBA00022448"/>
    </source>
</evidence>
<dbReference type="GO" id="GO:0045259">
    <property type="term" value="C:proton-transporting ATP synthase complex"/>
    <property type="evidence" value="ECO:0007669"/>
    <property type="project" value="UniProtKB-KW"/>
</dbReference>
<dbReference type="Pfam" id="PF00213">
    <property type="entry name" value="OSCP"/>
    <property type="match status" value="1"/>
</dbReference>
<evidence type="ECO:0000256" key="2">
    <source>
        <dbReference type="ARBA" id="ARBA00010811"/>
    </source>
</evidence>
<dbReference type="NCBIfam" id="NF004404">
    <property type="entry name" value="PRK05758.2-5"/>
    <property type="match status" value="1"/>
</dbReference>
<keyword evidence="7 20" id="KW-0812">Transmembrane</keyword>
<dbReference type="HAMAP" id="MF_01398">
    <property type="entry name" value="ATP_synth_b_bprime"/>
    <property type="match status" value="1"/>
</dbReference>
<organism evidence="23 24">
    <name type="scientific">Escherichia coli</name>
    <dbReference type="NCBI Taxonomy" id="562"/>
    <lineage>
        <taxon>Bacteria</taxon>
        <taxon>Pseudomonadati</taxon>
        <taxon>Pseudomonadota</taxon>
        <taxon>Gammaproteobacteria</taxon>
        <taxon>Enterobacterales</taxon>
        <taxon>Enterobacteriaceae</taxon>
        <taxon>Escherichia</taxon>
    </lineage>
</organism>
<comment type="function">
    <text evidence="21">This protein is part of the stalk that links CF(0) to CF(1). It either transmits conformational changes from CF(0) to CF(1) or is implicated in proton conduction.</text>
</comment>
<reference evidence="23 24" key="1">
    <citation type="submission" date="2018-06" db="EMBL/GenBank/DDBJ databases">
        <authorList>
            <consortium name="Pathogen Informatics"/>
            <person name="Doyle S."/>
        </authorList>
    </citation>
    <scope>NUCLEOTIDE SEQUENCE [LARGE SCALE GENOMIC DNA]</scope>
    <source>
        <strain evidence="23 24">NCTC11341</strain>
    </source>
</reference>
<keyword evidence="3 20" id="KW-0813">Transport</keyword>
<gene>
    <name evidence="21 23" type="primary">atpH</name>
    <name evidence="20" type="synonym">atpF</name>
    <name evidence="23" type="ORF">NCTC11341_02470</name>
</gene>
<evidence type="ECO:0000256" key="13">
    <source>
        <dbReference type="ARBA" id="ARBA00023268"/>
    </source>
</evidence>
<evidence type="ECO:0000256" key="20">
    <source>
        <dbReference type="HAMAP-Rule" id="MF_01398"/>
    </source>
</evidence>
<comment type="function">
    <text evidence="17">Component of the F(0) channel, it forms part of the peripheral stalk, linking F(1) to F(0). The b'-subunit is a diverged and duplicated form of b found in plants and photosynthetic bacteria.</text>
</comment>
<dbReference type="SUPFAM" id="SSF81573">
    <property type="entry name" value="F1F0 ATP synthase subunit B, membrane domain"/>
    <property type="match status" value="1"/>
</dbReference>
<keyword evidence="10 20" id="KW-0406">Ion transport</keyword>
<evidence type="ECO:0000256" key="9">
    <source>
        <dbReference type="ARBA" id="ARBA00022989"/>
    </source>
</evidence>
<comment type="subunit">
    <text evidence="20">F-type ATPases have 2 components, F(1) - the catalytic core - and F(0) - the membrane proton channel. F(1) has five subunits: alpha(3), beta(3), gamma(1), delta(1), epsilon(1). F(0) has three main subunits: a(1), b(2) and c(10-14). The alpha and beta chains form an alternating ring which encloses part of the gamma chain. F(1) is attached to F(0) by a central stalk formed by the gamma and epsilon chains, while a peripheral stalk is formed by the delta and b chains.</text>
</comment>
<keyword evidence="5" id="KW-0997">Cell inner membrane</keyword>
<dbReference type="GO" id="GO:0046933">
    <property type="term" value="F:proton-transporting ATP synthase activity, rotational mechanism"/>
    <property type="evidence" value="ECO:0007669"/>
    <property type="project" value="UniProtKB-UniRule"/>
</dbReference>
<evidence type="ECO:0000256" key="1">
    <source>
        <dbReference type="ARBA" id="ARBA00010377"/>
    </source>
</evidence>
<evidence type="ECO:0000313" key="23">
    <source>
        <dbReference type="EMBL" id="STH70894.1"/>
    </source>
</evidence>
<comment type="similarity">
    <text evidence="1">In the C-terminal section; belongs to the ATPase delta chain family.</text>
</comment>
<accession>A0A376NZ11</accession>
<dbReference type="Proteomes" id="UP000254428">
    <property type="component" value="Unassembled WGS sequence"/>
</dbReference>
<comment type="subcellular location">
    <subcellularLocation>
        <location evidence="21">Cell membrane</location>
        <topology evidence="21">Peripheral membrane protein</topology>
    </subcellularLocation>
    <subcellularLocation>
        <location evidence="20">Cell membrane</location>
        <topology evidence="20">Single-pass membrane protein</topology>
    </subcellularLocation>
    <subcellularLocation>
        <location evidence="19">Endomembrane system</location>
        <topology evidence="19">Single-pass membrane protein</topology>
    </subcellularLocation>
</comment>
<dbReference type="PRINTS" id="PR00125">
    <property type="entry name" value="ATPASEDELTA"/>
</dbReference>
<evidence type="ECO:0000256" key="15">
    <source>
        <dbReference type="ARBA" id="ARBA00024925"/>
    </source>
</evidence>
<dbReference type="InterPro" id="IPR028987">
    <property type="entry name" value="ATP_synth_B-like_membr_sf"/>
</dbReference>
<proteinExistence type="inferred from homology"/>
<keyword evidence="12 21" id="KW-0139">CF(1)</keyword>
<dbReference type="HAMAP" id="MF_01416">
    <property type="entry name" value="ATP_synth_delta_bact"/>
    <property type="match status" value="1"/>
</dbReference>
<keyword evidence="4 20" id="KW-1003">Cell membrane</keyword>
<name>A0A376NZ11_ECOLX</name>
<comment type="function">
    <text evidence="15">This fusion protein includes a component of the F(0) channel (subunit b) and of the F(1) subunit (subunit delta). Two copies of subunit b and one of delta together form the peripheral 'stator' stalk which links F(1) to F(0).</text>
</comment>
<dbReference type="FunFam" id="1.10.520.20:FF:000001">
    <property type="entry name" value="ATP synthase subunit delta"/>
    <property type="match status" value="1"/>
</dbReference>
<feature type="coiled-coil region" evidence="22">
    <location>
        <begin position="51"/>
        <end position="107"/>
    </location>
</feature>
<dbReference type="InterPro" id="IPR000711">
    <property type="entry name" value="ATPase_OSCP/dsu"/>
</dbReference>
<dbReference type="NCBIfam" id="NF004411">
    <property type="entry name" value="PRK05759.1-2"/>
    <property type="match status" value="1"/>
</dbReference>
<comment type="similarity">
    <text evidence="20">Belongs to the ATPase B chain family.</text>
</comment>
<evidence type="ECO:0000256" key="16">
    <source>
        <dbReference type="ARBA" id="ARBA00025198"/>
    </source>
</evidence>
<dbReference type="NCBIfam" id="NF004413">
    <property type="entry name" value="PRK05759.1-4"/>
    <property type="match status" value="1"/>
</dbReference>
<feature type="transmembrane region" description="Helical" evidence="20">
    <location>
        <begin position="6"/>
        <end position="26"/>
    </location>
</feature>
<protein>
    <recommendedName>
        <fullName evidence="20 21">Multifunctional fusion protein</fullName>
    </recommendedName>
    <domain>
        <recommendedName>
            <fullName evidence="20">ATP synthase subunit b</fullName>
        </recommendedName>
        <alternativeName>
            <fullName evidence="20">ATP synthase F(0) sector subunit b</fullName>
        </alternativeName>
        <alternativeName>
            <fullName evidence="20">ATPase subunit I</fullName>
        </alternativeName>
        <alternativeName>
            <fullName evidence="20">F-type ATPase subunit b</fullName>
            <shortName evidence="20">F-ATPase subunit b</shortName>
        </alternativeName>
    </domain>
    <domain>
        <recommendedName>
            <fullName evidence="21">ATP synthase subunit delta</fullName>
        </recommendedName>
        <alternativeName>
            <fullName evidence="21">ATP synthase F(1) sector subunit delta</fullName>
        </alternativeName>
        <alternativeName>
            <fullName evidence="21">F-type ATPase subunit delta</fullName>
            <shortName evidence="21">F-ATPase subunit delta</shortName>
        </alternativeName>
    </domain>
</protein>
<dbReference type="CDD" id="cd06503">
    <property type="entry name" value="ATP-synt_Fo_b"/>
    <property type="match status" value="1"/>
</dbReference>
<keyword evidence="14 20" id="KW-0066">ATP synthesis</keyword>
<comment type="subunit">
    <text evidence="18">F-type ATPases have 2 components, F(1) - the catalytic core - and F(0) - the membrane proton channel. F(1) has five subunits: alpha(3), beta(3), gamma(1), delta(1), epsilon(1). F(0) has four main subunits: a(1), b(2) and c(10-14). The alpha and beta chains form an alternating ring which encloses part of the gamma chain. F(1) is attached to F(0) by a central stalk formed by the gamma and epsilon chains, while a peripheral stalk is formed by the delta and b chains.</text>
</comment>
<evidence type="ECO:0000256" key="14">
    <source>
        <dbReference type="ARBA" id="ARBA00023310"/>
    </source>
</evidence>
<keyword evidence="8 20" id="KW-0375">Hydrogen ion transport</keyword>
<evidence type="ECO:0000256" key="21">
    <source>
        <dbReference type="HAMAP-Rule" id="MF_01416"/>
    </source>
</evidence>
<dbReference type="NCBIfam" id="TIGR01145">
    <property type="entry name" value="ATP_synt_delta"/>
    <property type="match status" value="1"/>
</dbReference>
<comment type="similarity">
    <text evidence="2">In the N-terminal section; belongs to the ATPase B chain family.</text>
</comment>
<dbReference type="EMBL" id="UGBT01000002">
    <property type="protein sequence ID" value="STH70894.1"/>
    <property type="molecule type" value="Genomic_DNA"/>
</dbReference>
<evidence type="ECO:0000256" key="19">
    <source>
        <dbReference type="ARBA" id="ARBA00037847"/>
    </source>
</evidence>
<evidence type="ECO:0000256" key="11">
    <source>
        <dbReference type="ARBA" id="ARBA00023136"/>
    </source>
</evidence>
<sequence>MNLNATILGQAIAFVLFVLFCMKYVWPPLMAAIEKRQKEIADGLASAERAHKDLDLAKASATDQLKKAKAEAQVIIEQANKRRSQILDEAKAEAEQERTKIVAQAQAEIEAERNVPVKSCVSKLLSWLLLAPRRSSNVPWMKLLTATSWINLSLNCKEGGLMSEFITVARPYAKAAFDFAVEHQSVERWQDMLAFAAEVTKNEQMAELLSGALAPETLAESFIAVCGEQLDENGQNLIRVMAENGRLNALPDVLEQFIHLRAVSEATAEVDVISAAALSEQQLAKISAAMEKRLSRKVKLNCKIDKSVMAGVIIRAGDMVIDGSVRGRLERLADVLQS</sequence>
<dbReference type="AlphaFoldDB" id="A0A376NZ11"/>
<dbReference type="Gene3D" id="1.10.520.20">
    <property type="entry name" value="N-terminal domain of the delta subunit of the F1F0-ATP synthase"/>
    <property type="match status" value="1"/>
</dbReference>
<dbReference type="NCBIfam" id="NF004402">
    <property type="entry name" value="PRK05758.2-2"/>
    <property type="match status" value="1"/>
</dbReference>
<keyword evidence="9 20" id="KW-1133">Transmembrane helix</keyword>
<dbReference type="Gene3D" id="6.10.250.1580">
    <property type="match status" value="1"/>
</dbReference>
<keyword evidence="13" id="KW-0511">Multifunctional enzyme</keyword>
<evidence type="ECO:0000256" key="7">
    <source>
        <dbReference type="ARBA" id="ARBA00022692"/>
    </source>
</evidence>
<evidence type="ECO:0000256" key="12">
    <source>
        <dbReference type="ARBA" id="ARBA00023196"/>
    </source>
</evidence>
<dbReference type="InterPro" id="IPR026015">
    <property type="entry name" value="ATP_synth_OSCP/delta_N_sf"/>
</dbReference>
<comment type="similarity">
    <text evidence="21">Belongs to the ATPase delta chain family.</text>
</comment>
<dbReference type="SUPFAM" id="SSF47928">
    <property type="entry name" value="N-terminal domain of the delta subunit of the F1F0-ATP synthase"/>
    <property type="match status" value="1"/>
</dbReference>
<evidence type="ECO:0000256" key="22">
    <source>
        <dbReference type="SAM" id="Coils"/>
    </source>
</evidence>
<keyword evidence="6 20" id="KW-0138">CF(0)</keyword>
<evidence type="ECO:0000256" key="18">
    <source>
        <dbReference type="ARBA" id="ARBA00026054"/>
    </source>
</evidence>
<dbReference type="GO" id="GO:0005886">
    <property type="term" value="C:plasma membrane"/>
    <property type="evidence" value="ECO:0007669"/>
    <property type="project" value="UniProtKB-SubCell"/>
</dbReference>
<evidence type="ECO:0000256" key="10">
    <source>
        <dbReference type="ARBA" id="ARBA00023065"/>
    </source>
</evidence>
<evidence type="ECO:0000256" key="8">
    <source>
        <dbReference type="ARBA" id="ARBA00022781"/>
    </source>
</evidence>
<keyword evidence="23" id="KW-0378">Hydrolase</keyword>